<dbReference type="RefSeq" id="WP_194368478.1">
    <property type="nucleotide sequence ID" value="NZ_CP054492.1"/>
</dbReference>
<name>A0A7S7LU63_9BACT</name>
<accession>A0A7S7LU63</accession>
<dbReference type="KEGG" id="sbal:HUE88_09560"/>
<reference evidence="1 2" key="1">
    <citation type="submission" date="2020-05" db="EMBL/GenBank/DDBJ databases">
        <title>Sulfurimonas marisnigri, sp. nov., and Sulfurimonas baltica, sp. nov., manganese oxide reducing chemolithoautotrophs of the class Epsilonproteobacteria isolated from the pelagic redoxclines of the Black and Baltic Seas and emended description of the genus Sulfurimonas.</title>
        <authorList>
            <person name="Henkel J.V."/>
            <person name="Laudan C."/>
            <person name="Werner J."/>
            <person name="Neu T."/>
            <person name="Plewe S."/>
            <person name="Sproer C."/>
            <person name="Bunk B."/>
            <person name="Schulz-Vogt H.N."/>
        </authorList>
    </citation>
    <scope>NUCLEOTIDE SEQUENCE [LARGE SCALE GENOMIC DNA]</scope>
    <source>
        <strain evidence="1 2">GD2</strain>
    </source>
</reference>
<dbReference type="Proteomes" id="UP000593994">
    <property type="component" value="Chromosome"/>
</dbReference>
<dbReference type="AlphaFoldDB" id="A0A7S7LU63"/>
<sequence length="322" mass="37491">MEIESKRSSLVKEWFKNLLEGNINNEILLLKNVTENVSEMLTFLLKKYNCPRNKYKIANALEYISTFHKDKDLNIILILPMNKNSLFIDNMNLLNRSLLFIPNQNEFYAKIEDYVDLSMMQNSSQIEILEKERYLYYIEKIDPLHLIKNRTKTEIIAYLKFVIDEGLIPWFLTESYSVLIDKSNFKIGSLFNSIQSDLEMLNSTQVLTSRLAIIIYRVAMLSPESTTTEVGRYFHKKIGSKSKTYNYKLLHKRYNLDSGVVDKELGSNNFKAYDLTKNESEKAIRVEIAKNLLSLNLVVLNSKKIADATKLPIDEVEKLLKN</sequence>
<proteinExistence type="predicted"/>
<protein>
    <submittedName>
        <fullName evidence="1">Uncharacterized protein</fullName>
    </submittedName>
</protein>
<evidence type="ECO:0000313" key="2">
    <source>
        <dbReference type="Proteomes" id="UP000593994"/>
    </source>
</evidence>
<evidence type="ECO:0000313" key="1">
    <source>
        <dbReference type="EMBL" id="QOY51365.1"/>
    </source>
</evidence>
<gene>
    <name evidence="1" type="ORF">HUE88_09560</name>
</gene>
<organism evidence="1 2">
    <name type="scientific">Candidatus Sulfurimonas baltica</name>
    <dbReference type="NCBI Taxonomy" id="2740404"/>
    <lineage>
        <taxon>Bacteria</taxon>
        <taxon>Pseudomonadati</taxon>
        <taxon>Campylobacterota</taxon>
        <taxon>Epsilonproteobacteria</taxon>
        <taxon>Campylobacterales</taxon>
        <taxon>Sulfurimonadaceae</taxon>
        <taxon>Sulfurimonas</taxon>
    </lineage>
</organism>
<dbReference type="EMBL" id="CP054492">
    <property type="protein sequence ID" value="QOY51365.1"/>
    <property type="molecule type" value="Genomic_DNA"/>
</dbReference>
<keyword evidence="2" id="KW-1185">Reference proteome</keyword>